<evidence type="ECO:0000256" key="1">
    <source>
        <dbReference type="SAM" id="MobiDB-lite"/>
    </source>
</evidence>
<accession>A0A6L2P685</accession>
<dbReference type="EMBL" id="BKCJ010010834">
    <property type="protein sequence ID" value="GEU93357.1"/>
    <property type="molecule type" value="Genomic_DNA"/>
</dbReference>
<evidence type="ECO:0000313" key="2">
    <source>
        <dbReference type="EMBL" id="GEU93357.1"/>
    </source>
</evidence>
<proteinExistence type="predicted"/>
<name>A0A6L2P685_TANCI</name>
<sequence>MAQSSLLLVILKYSSRRQSLTSTPVSMVWLKYIFSYDSRINRCADRSFVSTTFSPLIDITLTTLDTKYAVELADGKIIGADTIIQVWSLEWAKENAKKGSTPKCHPADKVKERSDGKEAEVLKNHSPVTSLKVDDMRKYSCAHVKRKNILDFLMGGWISRITVRPESSWENSACCACRLYVRGYSNYGMDYEVLMMDWSSIVETDKVIHTVETDVVKLVVKIKSFGMSFDKFNEQTGSSDGRI</sequence>
<reference evidence="2" key="1">
    <citation type="journal article" date="2019" name="Sci. Rep.">
        <title>Draft genome of Tanacetum cinerariifolium, the natural source of mosquito coil.</title>
        <authorList>
            <person name="Yamashiro T."/>
            <person name="Shiraishi A."/>
            <person name="Satake H."/>
            <person name="Nakayama K."/>
        </authorList>
    </citation>
    <scope>NUCLEOTIDE SEQUENCE</scope>
</reference>
<organism evidence="2">
    <name type="scientific">Tanacetum cinerariifolium</name>
    <name type="common">Dalmatian daisy</name>
    <name type="synonym">Chrysanthemum cinerariifolium</name>
    <dbReference type="NCBI Taxonomy" id="118510"/>
    <lineage>
        <taxon>Eukaryota</taxon>
        <taxon>Viridiplantae</taxon>
        <taxon>Streptophyta</taxon>
        <taxon>Embryophyta</taxon>
        <taxon>Tracheophyta</taxon>
        <taxon>Spermatophyta</taxon>
        <taxon>Magnoliopsida</taxon>
        <taxon>eudicotyledons</taxon>
        <taxon>Gunneridae</taxon>
        <taxon>Pentapetalae</taxon>
        <taxon>asterids</taxon>
        <taxon>campanulids</taxon>
        <taxon>Asterales</taxon>
        <taxon>Asteraceae</taxon>
        <taxon>Asteroideae</taxon>
        <taxon>Anthemideae</taxon>
        <taxon>Anthemidinae</taxon>
        <taxon>Tanacetum</taxon>
    </lineage>
</organism>
<feature type="region of interest" description="Disordered" evidence="1">
    <location>
        <begin position="100"/>
        <end position="119"/>
    </location>
</feature>
<feature type="compositionally biased region" description="Basic and acidic residues" evidence="1">
    <location>
        <begin position="105"/>
        <end position="119"/>
    </location>
</feature>
<dbReference type="AlphaFoldDB" id="A0A6L2P685"/>
<protein>
    <submittedName>
        <fullName evidence="2">Uncharacterized protein</fullName>
    </submittedName>
</protein>
<comment type="caution">
    <text evidence="2">The sequence shown here is derived from an EMBL/GenBank/DDBJ whole genome shotgun (WGS) entry which is preliminary data.</text>
</comment>
<gene>
    <name evidence="2" type="ORF">Tci_065335</name>
</gene>